<dbReference type="VEuPathDB" id="VectorBase:AALB20_033496"/>
<dbReference type="Pfam" id="PF08395">
    <property type="entry name" value="7tm_7"/>
    <property type="match status" value="1"/>
</dbReference>
<evidence type="ECO:0000313" key="9">
    <source>
        <dbReference type="EnsemblMetazoa" id="AALB003745-PA"/>
    </source>
</evidence>
<evidence type="ECO:0000256" key="4">
    <source>
        <dbReference type="ARBA" id="ARBA00022989"/>
    </source>
</evidence>
<dbReference type="GO" id="GO:0030424">
    <property type="term" value="C:axon"/>
    <property type="evidence" value="ECO:0007669"/>
    <property type="project" value="TreeGrafter"/>
</dbReference>
<comment type="subcellular location">
    <subcellularLocation>
        <location evidence="1 8">Cell membrane</location>
        <topology evidence="1 8">Multi-pass membrane protein</topology>
    </subcellularLocation>
</comment>
<proteinExistence type="inferred from homology"/>
<organism evidence="9 10">
    <name type="scientific">Anopheles albimanus</name>
    <name type="common">New world malaria mosquito</name>
    <dbReference type="NCBI Taxonomy" id="7167"/>
    <lineage>
        <taxon>Eukaryota</taxon>
        <taxon>Metazoa</taxon>
        <taxon>Ecdysozoa</taxon>
        <taxon>Arthropoda</taxon>
        <taxon>Hexapoda</taxon>
        <taxon>Insecta</taxon>
        <taxon>Pterygota</taxon>
        <taxon>Neoptera</taxon>
        <taxon>Endopterygota</taxon>
        <taxon>Diptera</taxon>
        <taxon>Nematocera</taxon>
        <taxon>Culicoidea</taxon>
        <taxon>Culicidae</taxon>
        <taxon>Anophelinae</taxon>
        <taxon>Anopheles</taxon>
    </lineage>
</organism>
<dbReference type="Proteomes" id="UP000069272">
    <property type="component" value="Chromosome 3R"/>
</dbReference>
<dbReference type="GO" id="GO:0007165">
    <property type="term" value="P:signal transduction"/>
    <property type="evidence" value="ECO:0007669"/>
    <property type="project" value="UniProtKB-KW"/>
</dbReference>
<evidence type="ECO:0000256" key="3">
    <source>
        <dbReference type="ARBA" id="ARBA00022692"/>
    </source>
</evidence>
<dbReference type="VEuPathDB" id="VectorBase:AALB003745"/>
<reference evidence="9" key="2">
    <citation type="submission" date="2022-08" db="UniProtKB">
        <authorList>
            <consortium name="EnsemblMetazoa"/>
        </authorList>
    </citation>
    <scope>IDENTIFICATION</scope>
    <source>
        <strain evidence="9">STECLA/ALBI9_A</strain>
    </source>
</reference>
<dbReference type="STRING" id="7167.A0A182FB65"/>
<keyword evidence="6 8" id="KW-0675">Receptor</keyword>
<comment type="function">
    <text evidence="8">Gustatory receptor which mediates acceptance or avoidance behavior, depending on its substrates.</text>
</comment>
<dbReference type="AlphaFoldDB" id="A0A182FB65"/>
<feature type="transmembrane region" description="Helical" evidence="8">
    <location>
        <begin position="188"/>
        <end position="209"/>
    </location>
</feature>
<evidence type="ECO:0000256" key="5">
    <source>
        <dbReference type="ARBA" id="ARBA00023136"/>
    </source>
</evidence>
<dbReference type="InterPro" id="IPR013604">
    <property type="entry name" value="7TM_chemorcpt"/>
</dbReference>
<dbReference type="EnsemblMetazoa" id="AALB003745-RA">
    <property type="protein sequence ID" value="AALB003745-PA"/>
    <property type="gene ID" value="AALB003745"/>
</dbReference>
<feature type="transmembrane region" description="Helical" evidence="8">
    <location>
        <begin position="127"/>
        <end position="149"/>
    </location>
</feature>
<protein>
    <recommendedName>
        <fullName evidence="8">Gustatory receptor</fullName>
    </recommendedName>
</protein>
<accession>A0A182FB65</accession>
<evidence type="ECO:0000313" key="10">
    <source>
        <dbReference type="Proteomes" id="UP000069272"/>
    </source>
</evidence>
<dbReference type="GO" id="GO:0005886">
    <property type="term" value="C:plasma membrane"/>
    <property type="evidence" value="ECO:0007669"/>
    <property type="project" value="UniProtKB-SubCell"/>
</dbReference>
<feature type="transmembrane region" description="Helical" evidence="8">
    <location>
        <begin position="99"/>
        <end position="121"/>
    </location>
</feature>
<sequence length="497" mass="56555">MTNGKFKSLDLALLLGYKEPSRIAENHNIMSKWINKQKVFAFPLSPLKVPSVNSGTSVDTNTSFEELFHFVFKCFRCLGLTPGEMKREKGRYVVQNTRWMILIVAMMVLVAWATLIETFFIETRSALITGIANHIQFLMNTIALTTAWIMPQLQPGELEAILDGFLTIDRELCTYNASLALPPVKAKFIMQYLFVVCALVILVAYDGFVTFSDLQTGHVWYWVCHQIPFIIYAMAMLAAFVLVSWLLARFKLLNKLVEQYYREGQLCDAKPTMSITFSETVQIENDAKDAASLGEREYFSEVQILAIVSRAIDLAQKIESYFGSLFLTVYTALFTVTTIQSYYCYLHMTEQKYSKGLTIESLFLSLSIIVSNVFTIVALPYICEKVENESKLLMSYLSKLSMKNGQIAQQSFIWFPNLISSVRFSALGFFNVNYSMLSGFIAGMITYLIIFIQFNSMVPGNVDDIHYARRQTLNEIPTNVIDTGNTRMRPIPTQDLN</sequence>
<comment type="similarity">
    <text evidence="8">Belongs to the insect chemoreceptor superfamily. Gustatory receptor (GR) family.</text>
</comment>
<dbReference type="GO" id="GO:0050909">
    <property type="term" value="P:sensory perception of taste"/>
    <property type="evidence" value="ECO:0007669"/>
    <property type="project" value="InterPro"/>
</dbReference>
<feature type="transmembrane region" description="Helical" evidence="8">
    <location>
        <begin position="320"/>
        <end position="343"/>
    </location>
</feature>
<reference evidence="9 10" key="1">
    <citation type="journal article" date="2017" name="G3 (Bethesda)">
        <title>The Physical Genome Mapping of Anopheles albimanus Corrected Scaffold Misassemblies and Identified Interarm Rearrangements in Genus Anopheles.</title>
        <authorList>
            <person name="Artemov G.N."/>
            <person name="Peery A.N."/>
            <person name="Jiang X."/>
            <person name="Tu Z."/>
            <person name="Stegniy V.N."/>
            <person name="Sharakhova M.V."/>
            <person name="Sharakhov I.V."/>
        </authorList>
    </citation>
    <scope>NUCLEOTIDE SEQUENCE [LARGE SCALE GENOMIC DNA]</scope>
    <source>
        <strain evidence="9 10">ALBI9_A</strain>
    </source>
</reference>
<dbReference type="PANTHER" id="PTHR21143:SF104">
    <property type="entry name" value="GUSTATORY RECEPTOR 8A-RELATED"/>
    <property type="match status" value="1"/>
</dbReference>
<keyword evidence="3 8" id="KW-0812">Transmembrane</keyword>
<keyword evidence="5 8" id="KW-0472">Membrane</keyword>
<evidence type="ECO:0000256" key="6">
    <source>
        <dbReference type="ARBA" id="ARBA00023170"/>
    </source>
</evidence>
<keyword evidence="4 8" id="KW-1133">Transmembrane helix</keyword>
<dbReference type="GO" id="GO:0007635">
    <property type="term" value="P:chemosensory behavior"/>
    <property type="evidence" value="ECO:0007669"/>
    <property type="project" value="TreeGrafter"/>
</dbReference>
<dbReference type="PANTHER" id="PTHR21143">
    <property type="entry name" value="INVERTEBRATE GUSTATORY RECEPTOR"/>
    <property type="match status" value="1"/>
</dbReference>
<dbReference type="GO" id="GO:0008049">
    <property type="term" value="P:male courtship behavior"/>
    <property type="evidence" value="ECO:0007669"/>
    <property type="project" value="TreeGrafter"/>
</dbReference>
<keyword evidence="7 8" id="KW-0807">Transducer</keyword>
<evidence type="ECO:0000256" key="2">
    <source>
        <dbReference type="ARBA" id="ARBA00022475"/>
    </source>
</evidence>
<feature type="transmembrane region" description="Helical" evidence="8">
    <location>
        <begin position="363"/>
        <end position="383"/>
    </location>
</feature>
<feature type="transmembrane region" description="Helical" evidence="8">
    <location>
        <begin position="229"/>
        <end position="248"/>
    </location>
</feature>
<keyword evidence="10" id="KW-1185">Reference proteome</keyword>
<evidence type="ECO:0000256" key="8">
    <source>
        <dbReference type="RuleBase" id="RU363108"/>
    </source>
</evidence>
<evidence type="ECO:0000256" key="7">
    <source>
        <dbReference type="ARBA" id="ARBA00023224"/>
    </source>
</evidence>
<name>A0A182FB65_ANOAL</name>
<dbReference type="GO" id="GO:0043025">
    <property type="term" value="C:neuronal cell body"/>
    <property type="evidence" value="ECO:0007669"/>
    <property type="project" value="TreeGrafter"/>
</dbReference>
<feature type="transmembrane region" description="Helical" evidence="8">
    <location>
        <begin position="436"/>
        <end position="454"/>
    </location>
</feature>
<evidence type="ECO:0000256" key="1">
    <source>
        <dbReference type="ARBA" id="ARBA00004651"/>
    </source>
</evidence>
<dbReference type="GO" id="GO:0030425">
    <property type="term" value="C:dendrite"/>
    <property type="evidence" value="ECO:0007669"/>
    <property type="project" value="TreeGrafter"/>
</dbReference>
<keyword evidence="2 8" id="KW-1003">Cell membrane</keyword>